<dbReference type="OrthoDB" id="1934635at2759"/>
<sequence>MNFFTIESEMKKTLFFNQPMFVLLYNETCLNSKIDLSSLPTSVLSLLQGFQYVFTDEIPSCLPPIRGIEHQLLATLSNRPAYRSNHNETKEIQKQVNDLLCKGYVRENMSPYVVPVLLVPKKDGTWIICVDY</sequence>
<gene>
    <name evidence="1" type="ORF">CR513_07013</name>
</gene>
<accession>A0A371I190</accession>
<dbReference type="Proteomes" id="UP000257109">
    <property type="component" value="Unassembled WGS sequence"/>
</dbReference>
<protein>
    <submittedName>
        <fullName evidence="1">Uncharacterized protein</fullName>
    </submittedName>
</protein>
<dbReference type="Gene3D" id="3.10.10.10">
    <property type="entry name" value="HIV Type 1 Reverse Transcriptase, subunit A, domain 1"/>
    <property type="match status" value="1"/>
</dbReference>
<comment type="caution">
    <text evidence="1">The sequence shown here is derived from an EMBL/GenBank/DDBJ whole genome shotgun (WGS) entry which is preliminary data.</text>
</comment>
<organism evidence="1 2">
    <name type="scientific">Mucuna pruriens</name>
    <name type="common">Velvet bean</name>
    <name type="synonym">Dolichos pruriens</name>
    <dbReference type="NCBI Taxonomy" id="157652"/>
    <lineage>
        <taxon>Eukaryota</taxon>
        <taxon>Viridiplantae</taxon>
        <taxon>Streptophyta</taxon>
        <taxon>Embryophyta</taxon>
        <taxon>Tracheophyta</taxon>
        <taxon>Spermatophyta</taxon>
        <taxon>Magnoliopsida</taxon>
        <taxon>eudicotyledons</taxon>
        <taxon>Gunneridae</taxon>
        <taxon>Pentapetalae</taxon>
        <taxon>rosids</taxon>
        <taxon>fabids</taxon>
        <taxon>Fabales</taxon>
        <taxon>Fabaceae</taxon>
        <taxon>Papilionoideae</taxon>
        <taxon>50 kb inversion clade</taxon>
        <taxon>NPAAA clade</taxon>
        <taxon>indigoferoid/millettioid clade</taxon>
        <taxon>Phaseoleae</taxon>
        <taxon>Mucuna</taxon>
    </lineage>
</organism>
<dbReference type="InterPro" id="IPR043502">
    <property type="entry name" value="DNA/RNA_pol_sf"/>
</dbReference>
<evidence type="ECO:0000313" key="1">
    <source>
        <dbReference type="EMBL" id="RDY08734.1"/>
    </source>
</evidence>
<evidence type="ECO:0000313" key="2">
    <source>
        <dbReference type="Proteomes" id="UP000257109"/>
    </source>
</evidence>
<reference evidence="1" key="1">
    <citation type="submission" date="2018-05" db="EMBL/GenBank/DDBJ databases">
        <title>Draft genome of Mucuna pruriens seed.</title>
        <authorList>
            <person name="Nnadi N.E."/>
            <person name="Vos R."/>
            <person name="Hasami M.H."/>
            <person name="Devisetty U.K."/>
            <person name="Aguiy J.C."/>
        </authorList>
    </citation>
    <scope>NUCLEOTIDE SEQUENCE [LARGE SCALE GENOMIC DNA]</scope>
    <source>
        <strain evidence="1">JCA_2017</strain>
    </source>
</reference>
<dbReference type="AlphaFoldDB" id="A0A371I190"/>
<dbReference type="EMBL" id="QJKJ01001220">
    <property type="protein sequence ID" value="RDY08734.1"/>
    <property type="molecule type" value="Genomic_DNA"/>
</dbReference>
<feature type="non-terminal residue" evidence="1">
    <location>
        <position position="1"/>
    </location>
</feature>
<keyword evidence="2" id="KW-1185">Reference proteome</keyword>
<proteinExistence type="predicted"/>
<dbReference type="SUPFAM" id="SSF56672">
    <property type="entry name" value="DNA/RNA polymerases"/>
    <property type="match status" value="1"/>
</dbReference>
<dbReference type="PANTHER" id="PTHR35046">
    <property type="entry name" value="ZINC KNUCKLE (CCHC-TYPE) FAMILY PROTEIN"/>
    <property type="match status" value="1"/>
</dbReference>
<name>A0A371I190_MUCPR</name>
<dbReference type="PANTHER" id="PTHR35046:SF9">
    <property type="entry name" value="RNA-DIRECTED DNA POLYMERASE"/>
    <property type="match status" value="1"/>
</dbReference>